<evidence type="ECO:0000313" key="1">
    <source>
        <dbReference type="EMBL" id="KAA8499134.1"/>
    </source>
</evidence>
<reference evidence="2" key="1">
    <citation type="journal article" date="2019" name="Nat. Commun.">
        <title>Expansion of phycobilisome linker gene families in mesophilic red algae.</title>
        <authorList>
            <person name="Lee J."/>
            <person name="Kim D."/>
            <person name="Bhattacharya D."/>
            <person name="Yoon H.S."/>
        </authorList>
    </citation>
    <scope>NUCLEOTIDE SEQUENCE [LARGE SCALE GENOMIC DNA]</scope>
    <source>
        <strain evidence="2">CCMP 1328</strain>
    </source>
</reference>
<accession>A0A5J4Z7Z7</accession>
<proteinExistence type="predicted"/>
<dbReference type="Proteomes" id="UP000324585">
    <property type="component" value="Unassembled WGS sequence"/>
</dbReference>
<dbReference type="EMBL" id="VRMN01000001">
    <property type="protein sequence ID" value="KAA8499134.1"/>
    <property type="molecule type" value="Genomic_DNA"/>
</dbReference>
<organism evidence="1 2">
    <name type="scientific">Porphyridium purpureum</name>
    <name type="common">Red alga</name>
    <name type="synonym">Porphyridium cruentum</name>
    <dbReference type="NCBI Taxonomy" id="35688"/>
    <lineage>
        <taxon>Eukaryota</taxon>
        <taxon>Rhodophyta</taxon>
        <taxon>Bangiophyceae</taxon>
        <taxon>Porphyridiales</taxon>
        <taxon>Porphyridiaceae</taxon>
        <taxon>Porphyridium</taxon>
    </lineage>
</organism>
<keyword evidence="2" id="KW-1185">Reference proteome</keyword>
<comment type="caution">
    <text evidence="1">The sequence shown here is derived from an EMBL/GenBank/DDBJ whole genome shotgun (WGS) entry which is preliminary data.</text>
</comment>
<evidence type="ECO:0000313" key="2">
    <source>
        <dbReference type="Proteomes" id="UP000324585"/>
    </source>
</evidence>
<protein>
    <submittedName>
        <fullName evidence="1">Uncharacterized protein</fullName>
    </submittedName>
</protein>
<gene>
    <name evidence="1" type="ORF">FVE85_6719</name>
</gene>
<sequence>MQEPNTARVVAAVPVARFAQTKVQSGTHALVWRKSDDLLVNTHSCVLRIPLLDNSNLVELGEVARLPYESLSIIPRPTACGNARAWLHSVSEHEDQLDALRSTLPGAEADQSSRGMDGCCGAVCASGGLLQFEGCVRSEPGIGIEIPSSILDDVLLSLGRNRSHVIFPGQWTGSPTQDYEIVEVCHVPAQHENVRSNPDRHRGQLHGSVHAAWFGTLGSKGSAPPLSWVLIFAADSFFDVRVGTYPELGLGKWASSVSHAAQFFTTGFGARSVAVLPATLKRKDAFHTFDVVIGTGTGSVELLCLSVSNRDKNISLTEIVPLFLGIGQAVEFLALEGHFLVATSGAELFFIQLDKIEAGDVLRVQNMAGSSSAITALTVLPVFGRAGRVMVALTGTTDGNVCAHIFEKSENSGIINHTTLPVYSARGSVRGLSVSPNGLAVAILHEVDPGHCGDLNSESQQPNTFRVTVRIALLGDAIVRRTFLTEDSFSFFAAEGPPRGCVESCDHVLLFKLIDRLASARPQLSFSAFDLDQGLLSRFLQTASQVHEFWSCFVELLRCLSGLDSGFGEALHLPPALMSASFSLSVAPASRRSHVGIASVRAARVWDSSFPMRVLRVCAFLLLRALFIVDTRVHHGADRALSREQRFLACLQAVVEAALMRHLASLRHDAKVEALWSSVQRDASSWSNTEEEPQNRAVAMRCFRCYGMPQNMEVGDSKIQAVPGTSIVRSSVCQHDKRVNRCYVSLTPVTQTSADAIYCVSCKAVMSGSCITSTSIMPAMWRCPVCWQRLRRAGADLVS</sequence>
<dbReference type="AlphaFoldDB" id="A0A5J4Z7Z7"/>
<name>A0A5J4Z7Z7_PORPP</name>